<evidence type="ECO:0000256" key="2">
    <source>
        <dbReference type="SAM" id="Phobius"/>
    </source>
</evidence>
<evidence type="ECO:0000256" key="3">
    <source>
        <dbReference type="SAM" id="SignalP"/>
    </source>
</evidence>
<keyword evidence="2" id="KW-0472">Membrane</keyword>
<keyword evidence="2" id="KW-0812">Transmembrane</keyword>
<feature type="region of interest" description="Disordered" evidence="1">
    <location>
        <begin position="489"/>
        <end position="522"/>
    </location>
</feature>
<feature type="region of interest" description="Disordered" evidence="1">
    <location>
        <begin position="268"/>
        <end position="308"/>
    </location>
</feature>
<feature type="transmembrane region" description="Helical" evidence="2">
    <location>
        <begin position="236"/>
        <end position="258"/>
    </location>
</feature>
<gene>
    <name evidence="4" type="ORF">J3R30DRAFT_3482041</name>
</gene>
<feature type="signal peptide" evidence="3">
    <location>
        <begin position="1"/>
        <end position="29"/>
    </location>
</feature>
<dbReference type="OrthoDB" id="2758521at2759"/>
<feature type="compositionally biased region" description="Basic and acidic residues" evidence="1">
    <location>
        <begin position="272"/>
        <end position="285"/>
    </location>
</feature>
<feature type="chain" id="PRO_5040947233" evidence="3">
    <location>
        <begin position="30"/>
        <end position="522"/>
    </location>
</feature>
<dbReference type="AlphaFoldDB" id="A0A9W9ADI9"/>
<feature type="region of interest" description="Disordered" evidence="1">
    <location>
        <begin position="390"/>
        <end position="413"/>
    </location>
</feature>
<keyword evidence="3" id="KW-0732">Signal</keyword>
<name>A0A9W9ADI9_9AGAR</name>
<organism evidence="4 5">
    <name type="scientific">Lentinula aciculospora</name>
    <dbReference type="NCBI Taxonomy" id="153920"/>
    <lineage>
        <taxon>Eukaryota</taxon>
        <taxon>Fungi</taxon>
        <taxon>Dikarya</taxon>
        <taxon>Basidiomycota</taxon>
        <taxon>Agaricomycotina</taxon>
        <taxon>Agaricomycetes</taxon>
        <taxon>Agaricomycetidae</taxon>
        <taxon>Agaricales</taxon>
        <taxon>Marasmiineae</taxon>
        <taxon>Omphalotaceae</taxon>
        <taxon>Lentinula</taxon>
    </lineage>
</organism>
<evidence type="ECO:0000313" key="5">
    <source>
        <dbReference type="Proteomes" id="UP001150266"/>
    </source>
</evidence>
<evidence type="ECO:0000313" key="4">
    <source>
        <dbReference type="EMBL" id="KAJ4478443.1"/>
    </source>
</evidence>
<keyword evidence="2" id="KW-1133">Transmembrane helix</keyword>
<accession>A0A9W9ADI9</accession>
<proteinExistence type="predicted"/>
<dbReference type="EMBL" id="JAOTPV010000009">
    <property type="protein sequence ID" value="KAJ4478443.1"/>
    <property type="molecule type" value="Genomic_DNA"/>
</dbReference>
<keyword evidence="5" id="KW-1185">Reference proteome</keyword>
<reference evidence="4" key="1">
    <citation type="submission" date="2022-08" db="EMBL/GenBank/DDBJ databases">
        <title>A Global Phylogenomic Analysis of the Shiitake Genus Lentinula.</title>
        <authorList>
            <consortium name="DOE Joint Genome Institute"/>
            <person name="Sierra-Patev S."/>
            <person name="Min B."/>
            <person name="Naranjo-Ortiz M."/>
            <person name="Looney B."/>
            <person name="Konkel Z."/>
            <person name="Slot J.C."/>
            <person name="Sakamoto Y."/>
            <person name="Steenwyk J.L."/>
            <person name="Rokas A."/>
            <person name="Carro J."/>
            <person name="Camarero S."/>
            <person name="Ferreira P."/>
            <person name="Molpeceres G."/>
            <person name="Ruiz-Duenas F.J."/>
            <person name="Serrano A."/>
            <person name="Henrissat B."/>
            <person name="Drula E."/>
            <person name="Hughes K.W."/>
            <person name="Mata J.L."/>
            <person name="Ishikawa N.K."/>
            <person name="Vargas-Isla R."/>
            <person name="Ushijima S."/>
            <person name="Smith C.A."/>
            <person name="Ahrendt S."/>
            <person name="Andreopoulos W."/>
            <person name="He G."/>
            <person name="Labutti K."/>
            <person name="Lipzen A."/>
            <person name="Ng V."/>
            <person name="Riley R."/>
            <person name="Sandor L."/>
            <person name="Barry K."/>
            <person name="Martinez A.T."/>
            <person name="Xiao Y."/>
            <person name="Gibbons J.G."/>
            <person name="Terashima K."/>
            <person name="Grigoriev I.V."/>
            <person name="Hibbett D.S."/>
        </authorList>
    </citation>
    <scope>NUCLEOTIDE SEQUENCE</scope>
    <source>
        <strain evidence="4">JLM2183</strain>
    </source>
</reference>
<protein>
    <submittedName>
        <fullName evidence="4">Uncharacterized protein</fullName>
    </submittedName>
</protein>
<feature type="compositionally biased region" description="Basic residues" evidence="1">
    <location>
        <begin position="455"/>
        <end position="465"/>
    </location>
</feature>
<feature type="region of interest" description="Disordered" evidence="1">
    <location>
        <begin position="436"/>
        <end position="473"/>
    </location>
</feature>
<feature type="compositionally biased region" description="Polar residues" evidence="1">
    <location>
        <begin position="489"/>
        <end position="500"/>
    </location>
</feature>
<sequence length="522" mass="55957">MRLRSFPFLLLPGALFFLTSFTNVAVVGGTAVNRSIDDTLGDSVTGKRPMFLPTLLGTWEDETCAGCALQPPTSSAFRGTYTAATYNPGLKNISITFDFAGTAIYIFFILANNPASGITAATAANFTLDQSLVGTFSHSPNSSAPDFQFNQSALVFSKTGLKNISHNMVISTSGLDEDIWVNFDYALYTFQEAAESSSSKSLSSSSTDSPPSATASTSSNVGVASSQHIASAHTGVIVGGVVGGLAMLGILIGLLFICHRRRRKQNQLEQLSTHDDPESGCKDSVVEDNIDPLMPPSGSRSMPHHVSEESFSVHQTEVSGTAFYAASSNAVDSTARSQDQHTAPDSIVPSSLPEYQYQSVISTLPSGRIVMAPRTAQDFLAPAYPSSVPVPSGSSSPTHIIPAATTTSEKSELRRIRQQELERQMRDINEEIEELKTEAAKRFNPSSGRSTSRTSTRKKISVKRGRGSDERVNSVAQLKAQIREMSSQIALLQSQQNSAWAQGLSDGPPPGYSPRRLVANEE</sequence>
<dbReference type="Proteomes" id="UP001150266">
    <property type="component" value="Unassembled WGS sequence"/>
</dbReference>
<evidence type="ECO:0000256" key="1">
    <source>
        <dbReference type="SAM" id="MobiDB-lite"/>
    </source>
</evidence>
<comment type="caution">
    <text evidence="4">The sequence shown here is derived from an EMBL/GenBank/DDBJ whole genome shotgun (WGS) entry which is preliminary data.</text>
</comment>
<feature type="region of interest" description="Disordered" evidence="1">
    <location>
        <begin position="199"/>
        <end position="219"/>
    </location>
</feature>